<organism evidence="6 7">
    <name type="scientific">Vineibacter terrae</name>
    <dbReference type="NCBI Taxonomy" id="2586908"/>
    <lineage>
        <taxon>Bacteria</taxon>
        <taxon>Pseudomonadati</taxon>
        <taxon>Pseudomonadota</taxon>
        <taxon>Alphaproteobacteria</taxon>
        <taxon>Hyphomicrobiales</taxon>
        <taxon>Vineibacter</taxon>
    </lineage>
</organism>
<dbReference type="Proteomes" id="UP000321638">
    <property type="component" value="Unassembled WGS sequence"/>
</dbReference>
<keyword evidence="3" id="KW-0804">Transcription</keyword>
<evidence type="ECO:0000256" key="3">
    <source>
        <dbReference type="ARBA" id="ARBA00023163"/>
    </source>
</evidence>
<dbReference type="GO" id="GO:0003700">
    <property type="term" value="F:DNA-binding transcription factor activity"/>
    <property type="evidence" value="ECO:0007669"/>
    <property type="project" value="InterPro"/>
</dbReference>
<dbReference type="InterPro" id="IPR036388">
    <property type="entry name" value="WH-like_DNA-bd_sf"/>
</dbReference>
<dbReference type="OrthoDB" id="9812290at2"/>
<dbReference type="GO" id="GO:0003677">
    <property type="term" value="F:DNA binding"/>
    <property type="evidence" value="ECO:0007669"/>
    <property type="project" value="UniProtKB-KW"/>
</dbReference>
<dbReference type="Pfam" id="PF00392">
    <property type="entry name" value="GntR"/>
    <property type="match status" value="1"/>
</dbReference>
<dbReference type="SUPFAM" id="SSF46785">
    <property type="entry name" value="Winged helix' DNA-binding domain"/>
    <property type="match status" value="1"/>
</dbReference>
<feature type="domain" description="HTH gntR-type" evidence="5">
    <location>
        <begin position="10"/>
        <end position="77"/>
    </location>
</feature>
<evidence type="ECO:0000313" key="7">
    <source>
        <dbReference type="Proteomes" id="UP000321638"/>
    </source>
</evidence>
<keyword evidence="1" id="KW-0805">Transcription regulation</keyword>
<dbReference type="InterPro" id="IPR008920">
    <property type="entry name" value="TF_FadR/GntR_C"/>
</dbReference>
<evidence type="ECO:0000256" key="1">
    <source>
        <dbReference type="ARBA" id="ARBA00023015"/>
    </source>
</evidence>
<dbReference type="InterPro" id="IPR000524">
    <property type="entry name" value="Tscrpt_reg_HTH_GntR"/>
</dbReference>
<dbReference type="PANTHER" id="PTHR43537">
    <property type="entry name" value="TRANSCRIPTIONAL REGULATOR, GNTR FAMILY"/>
    <property type="match status" value="1"/>
</dbReference>
<dbReference type="Gene3D" id="1.20.120.530">
    <property type="entry name" value="GntR ligand-binding domain-like"/>
    <property type="match status" value="1"/>
</dbReference>
<evidence type="ECO:0000256" key="4">
    <source>
        <dbReference type="SAM" id="MobiDB-lite"/>
    </source>
</evidence>
<protein>
    <submittedName>
        <fullName evidence="6">GntR family transcriptional regulator</fullName>
    </submittedName>
</protein>
<dbReference type="AlphaFoldDB" id="A0A5C8PDL8"/>
<dbReference type="PROSITE" id="PS50949">
    <property type="entry name" value="HTH_GNTR"/>
    <property type="match status" value="1"/>
</dbReference>
<accession>A0A5C8PDL8</accession>
<dbReference type="InterPro" id="IPR036390">
    <property type="entry name" value="WH_DNA-bd_sf"/>
</dbReference>
<dbReference type="SMART" id="SM00345">
    <property type="entry name" value="HTH_GNTR"/>
    <property type="match status" value="1"/>
</dbReference>
<dbReference type="SUPFAM" id="SSF48008">
    <property type="entry name" value="GntR ligand-binding domain-like"/>
    <property type="match status" value="1"/>
</dbReference>
<comment type="caution">
    <text evidence="6">The sequence shown here is derived from an EMBL/GenBank/DDBJ whole genome shotgun (WGS) entry which is preliminary data.</text>
</comment>
<feature type="region of interest" description="Disordered" evidence="4">
    <location>
        <begin position="210"/>
        <end position="237"/>
    </location>
</feature>
<dbReference type="InterPro" id="IPR011711">
    <property type="entry name" value="GntR_C"/>
</dbReference>
<keyword evidence="2" id="KW-0238">DNA-binding</keyword>
<gene>
    <name evidence="6" type="ORF">FHP25_30805</name>
</gene>
<evidence type="ECO:0000259" key="5">
    <source>
        <dbReference type="PROSITE" id="PS50949"/>
    </source>
</evidence>
<proteinExistence type="predicted"/>
<dbReference type="CDD" id="cd07377">
    <property type="entry name" value="WHTH_GntR"/>
    <property type="match status" value="1"/>
</dbReference>
<evidence type="ECO:0000256" key="2">
    <source>
        <dbReference type="ARBA" id="ARBA00023125"/>
    </source>
</evidence>
<reference evidence="6 7" key="1">
    <citation type="submission" date="2019-06" db="EMBL/GenBank/DDBJ databases">
        <title>New taxonomy in bacterial strain CC-CFT640, isolated from vineyard.</title>
        <authorList>
            <person name="Lin S.-Y."/>
            <person name="Tsai C.-F."/>
            <person name="Young C.-C."/>
        </authorList>
    </citation>
    <scope>NUCLEOTIDE SEQUENCE [LARGE SCALE GENOMIC DNA]</scope>
    <source>
        <strain evidence="6 7">CC-CFT640</strain>
    </source>
</reference>
<dbReference type="Gene3D" id="1.10.10.10">
    <property type="entry name" value="Winged helix-like DNA-binding domain superfamily/Winged helix DNA-binding domain"/>
    <property type="match status" value="1"/>
</dbReference>
<dbReference type="EMBL" id="VDUZ01000046">
    <property type="protein sequence ID" value="TXL71223.1"/>
    <property type="molecule type" value="Genomic_DNA"/>
</dbReference>
<dbReference type="PANTHER" id="PTHR43537:SF45">
    <property type="entry name" value="GNTR FAMILY REGULATORY PROTEIN"/>
    <property type="match status" value="1"/>
</dbReference>
<keyword evidence="7" id="KW-1185">Reference proteome</keyword>
<name>A0A5C8PDL8_9HYPH</name>
<dbReference type="SMART" id="SM00895">
    <property type="entry name" value="FCD"/>
    <property type="match status" value="1"/>
</dbReference>
<dbReference type="PRINTS" id="PR00035">
    <property type="entry name" value="HTHGNTR"/>
</dbReference>
<sequence length="237" mass="26882">MKSREAVQNGGAVERVQRELRGRIARGLLLPGEQIRQEEMAEEFGVSRVPLREALTILADQGMLEHHHNRGYFVAKRVPEELHQLFCMLDLLEGELVKAMDWPSKDEISQLRALNRQMAALADRPDWTDMIPLNRQFHFKVFGLTHYQLILREVERLWSMTDVYIAGKLALPEARHRTIREHDQIIAALVARDHKAVAAAVELHRANTATRPAPTGAMTSGRAARRVKPGVRKGQVG</sequence>
<evidence type="ECO:0000313" key="6">
    <source>
        <dbReference type="EMBL" id="TXL71223.1"/>
    </source>
</evidence>
<dbReference type="RefSeq" id="WP_147850843.1">
    <property type="nucleotide sequence ID" value="NZ_VDUZ01000046.1"/>
</dbReference>
<dbReference type="Pfam" id="PF07729">
    <property type="entry name" value="FCD"/>
    <property type="match status" value="1"/>
</dbReference>